<accession>A0A2N1NWA9</accession>
<dbReference type="PROSITE" id="PS00678">
    <property type="entry name" value="WD_REPEATS_1"/>
    <property type="match status" value="3"/>
</dbReference>
<proteinExistence type="inferred from homology"/>
<dbReference type="SUPFAM" id="SSF50978">
    <property type="entry name" value="WD40 repeat-like"/>
    <property type="match status" value="1"/>
</dbReference>
<feature type="repeat" description="WD" evidence="6">
    <location>
        <begin position="630"/>
        <end position="662"/>
    </location>
</feature>
<keyword evidence="3" id="KW-0677">Repeat</keyword>
<evidence type="ECO:0000256" key="3">
    <source>
        <dbReference type="ARBA" id="ARBA00022737"/>
    </source>
</evidence>
<dbReference type="InterPro" id="IPR020472">
    <property type="entry name" value="WD40_PAC1"/>
</dbReference>
<dbReference type="FunFam" id="2.130.10.10:FF:000178">
    <property type="entry name" value="WD repeat domain 3"/>
    <property type="match status" value="1"/>
</dbReference>
<dbReference type="PROSITE" id="PS50294">
    <property type="entry name" value="WD_REPEATS_REGION"/>
    <property type="match status" value="6"/>
</dbReference>
<feature type="region of interest" description="Disordered" evidence="7">
    <location>
        <begin position="312"/>
        <end position="331"/>
    </location>
</feature>
<evidence type="ECO:0000256" key="1">
    <source>
        <dbReference type="ARBA" id="ARBA00004604"/>
    </source>
</evidence>
<keyword evidence="2 6" id="KW-0853">WD repeat</keyword>
<dbReference type="VEuPathDB" id="FungiDB:RhiirFUN_019293"/>
<dbReference type="FunFam" id="2.130.10.10:FF:000157">
    <property type="entry name" value="WD repeat domain 3"/>
    <property type="match status" value="1"/>
</dbReference>
<evidence type="ECO:0000313" key="10">
    <source>
        <dbReference type="Proteomes" id="UP000233469"/>
    </source>
</evidence>
<dbReference type="Proteomes" id="UP000233469">
    <property type="component" value="Unassembled WGS sequence"/>
</dbReference>
<dbReference type="PRINTS" id="PR00320">
    <property type="entry name" value="GPROTEINBRPT"/>
</dbReference>
<dbReference type="Gene3D" id="2.130.10.10">
    <property type="entry name" value="YVTN repeat-like/Quinoprotein amine dehydrogenase"/>
    <property type="match status" value="4"/>
</dbReference>
<feature type="repeat" description="WD" evidence="6">
    <location>
        <begin position="197"/>
        <end position="231"/>
    </location>
</feature>
<dbReference type="PANTHER" id="PTHR19853">
    <property type="entry name" value="WD REPEAT CONTAINING PROTEIN 3 WDR3"/>
    <property type="match status" value="1"/>
</dbReference>
<evidence type="ECO:0000256" key="2">
    <source>
        <dbReference type="ARBA" id="ARBA00022574"/>
    </source>
</evidence>
<dbReference type="PANTHER" id="PTHR19853:SF0">
    <property type="entry name" value="WD REPEAT-CONTAINING PROTEIN 3"/>
    <property type="match status" value="1"/>
</dbReference>
<evidence type="ECO:0000256" key="6">
    <source>
        <dbReference type="PROSITE-ProRule" id="PRU00221"/>
    </source>
</evidence>
<evidence type="ECO:0000256" key="5">
    <source>
        <dbReference type="ARBA" id="ARBA00038229"/>
    </source>
</evidence>
<dbReference type="AlphaFoldDB" id="A0A2N1NWA9"/>
<evidence type="ECO:0000256" key="7">
    <source>
        <dbReference type="SAM" id="MobiDB-lite"/>
    </source>
</evidence>
<dbReference type="InterPro" id="IPR036322">
    <property type="entry name" value="WD40_repeat_dom_sf"/>
</dbReference>
<dbReference type="SMART" id="SM00320">
    <property type="entry name" value="WD40"/>
    <property type="match status" value="12"/>
</dbReference>
<name>A0A2N1NWA9_9GLOM</name>
<dbReference type="SUPFAM" id="SSF50998">
    <property type="entry name" value="Quinoprotein alcohol dehydrogenase-like"/>
    <property type="match status" value="1"/>
</dbReference>
<dbReference type="EMBL" id="LLXL01000095">
    <property type="protein sequence ID" value="PKK78144.1"/>
    <property type="molecule type" value="Genomic_DNA"/>
</dbReference>
<dbReference type="InterPro" id="IPR051570">
    <property type="entry name" value="TBC1_cilium_biogenesis"/>
</dbReference>
<dbReference type="PROSITE" id="PS50082">
    <property type="entry name" value="WD_REPEATS_2"/>
    <property type="match status" value="9"/>
</dbReference>
<feature type="repeat" description="WD" evidence="6">
    <location>
        <begin position="588"/>
        <end position="629"/>
    </location>
</feature>
<dbReference type="GO" id="GO:0034388">
    <property type="term" value="C:Pwp2p-containing subcomplex of 90S preribosome"/>
    <property type="evidence" value="ECO:0007669"/>
    <property type="project" value="TreeGrafter"/>
</dbReference>
<dbReference type="CDD" id="cd00200">
    <property type="entry name" value="WD40"/>
    <property type="match status" value="1"/>
</dbReference>
<dbReference type="GO" id="GO:0032040">
    <property type="term" value="C:small-subunit processome"/>
    <property type="evidence" value="ECO:0007669"/>
    <property type="project" value="TreeGrafter"/>
</dbReference>
<dbReference type="InterPro" id="IPR011047">
    <property type="entry name" value="Quinoprotein_ADH-like_sf"/>
</dbReference>
<reference evidence="9 10" key="1">
    <citation type="submission" date="2016-04" db="EMBL/GenBank/DDBJ databases">
        <title>Genome analyses suggest a sexual origin of heterokaryosis in a supposedly ancient asexual fungus.</title>
        <authorList>
            <person name="Ropars J."/>
            <person name="Sedzielewska K."/>
            <person name="Noel J."/>
            <person name="Charron P."/>
            <person name="Farinelli L."/>
            <person name="Marton T."/>
            <person name="Kruger M."/>
            <person name="Pelin A."/>
            <person name="Brachmann A."/>
            <person name="Corradi N."/>
        </authorList>
    </citation>
    <scope>NUCLEOTIDE SEQUENCE [LARGE SCALE GENOMIC DNA]</scope>
    <source>
        <strain evidence="9 10">C2</strain>
    </source>
</reference>
<feature type="repeat" description="WD" evidence="6">
    <location>
        <begin position="99"/>
        <end position="132"/>
    </location>
</feature>
<dbReference type="GO" id="GO:0030515">
    <property type="term" value="F:snoRNA binding"/>
    <property type="evidence" value="ECO:0007669"/>
    <property type="project" value="TreeGrafter"/>
</dbReference>
<comment type="caution">
    <text evidence="9">The sequence shown here is derived from an EMBL/GenBank/DDBJ whole genome shotgun (WGS) entry which is preliminary data.</text>
</comment>
<evidence type="ECO:0000256" key="4">
    <source>
        <dbReference type="ARBA" id="ARBA00023242"/>
    </source>
</evidence>
<sequence length="946" mass="107478">MVKSYLRYEPCKTFGVITSSLSNAVFSGDDKLAIAPALEDVAIWDLKKGILIGKWHDVDNKSEVIVIAKSPNKIDYAVGYADGSIRIWNIETSSSSIIFNGHRGAVTALTFDKTGTRLASGSKDTDLIIWDIVGEVGLYRMRGHKDQVTSIQFISRPLLGGHKSKDMTSSSGYLLSSSKDTLLKLWDLSTQHCMETVVAHRSEVWDFDISKDEKMLVTGGEDAEFKVWTIDHEVLAKGLEIDDSNKEENEVLCNLVKYFRKTIQFFGSVKREGKDRVVTIKFHPNSSLLGVQGPGKSVEIYRIRTHEEIKKKLSRRKKRQKEKQHRDQDENDFMEVNVEEQQIRAEDLITPYQIIRTDGKVRSFDFSMIEDKNGSIRVLTSLTNNMLEVYTVNLSDIIPSKLYSIDLLGHRSDIRTLSLSSDDNLLCSASKDTLKIWNVQTTSCIQTMECGFALCSTFLQENRYVIVGTKSGDLELFDLASASLIESIKAHDKAVWSLQVRPDKKGLVTGSADTNVKFWDFDIVEEKPYGEDGPVFRRLTLVHTRTLKMSDDILFVRYSPNQKLIAVATLDATVKVFYSDTLKFFLSLYGHKLPVLSMDISSDNKLIVTGSADKNIKIWGLDFGDCHKSIFAHQDSIMFVQFVAKTHHIFTASKDKLIKYWDGDKFENIMKLEGHHGEVWALVIGKHGDLLISGSHDRSIRVWEQTDEPLFLEEEREKELEELYESTLTTSMEKTTLEDNAVEVSSAGKQTMETLKAGERIMEALDIADENTASWATYNEAIYLGFLFIYPGPPPKSNPILVALGNLTGDQYVLRVIEKVKSTELEEALLVLPFTKVISLLRYLDLWAKKEINITLTCRILFYLLKVHHDQIVANRLMRPRLDSLRIHIRTALKHQKDLLGYNLAALKYIKRDWEANSTSEFFDPLLDNELEDGSSKKRKFINVTF</sequence>
<dbReference type="Pfam" id="PF25173">
    <property type="entry name" value="Beta-prop_WDR3_1st"/>
    <property type="match status" value="1"/>
</dbReference>
<dbReference type="InterPro" id="IPR019775">
    <property type="entry name" value="WD40_repeat_CS"/>
</dbReference>
<dbReference type="VEuPathDB" id="FungiDB:RhiirA1_524027"/>
<comment type="subcellular location">
    <subcellularLocation>
        <location evidence="1">Nucleus</location>
        <location evidence="1">Nucleolus</location>
    </subcellularLocation>
</comment>
<dbReference type="Pfam" id="PF04003">
    <property type="entry name" value="Utp12"/>
    <property type="match status" value="1"/>
</dbReference>
<gene>
    <name evidence="9" type="ORF">RhiirC2_652497</name>
</gene>
<dbReference type="InterPro" id="IPR015943">
    <property type="entry name" value="WD40/YVTN_repeat-like_dom_sf"/>
</dbReference>
<evidence type="ECO:0000259" key="8">
    <source>
        <dbReference type="Pfam" id="PF04003"/>
    </source>
</evidence>
<feature type="compositionally biased region" description="Basic residues" evidence="7">
    <location>
        <begin position="312"/>
        <end position="323"/>
    </location>
</feature>
<evidence type="ECO:0000313" key="9">
    <source>
        <dbReference type="EMBL" id="PKK78144.1"/>
    </source>
</evidence>
<feature type="repeat" description="WD" evidence="6">
    <location>
        <begin position="488"/>
        <end position="522"/>
    </location>
</feature>
<protein>
    <submittedName>
        <fullName evidence="9">WD40 repeat-like protein</fullName>
    </submittedName>
</protein>
<dbReference type="GO" id="GO:0030490">
    <property type="term" value="P:maturation of SSU-rRNA"/>
    <property type="evidence" value="ECO:0007669"/>
    <property type="project" value="TreeGrafter"/>
</dbReference>
<dbReference type="InterPro" id="IPR007148">
    <property type="entry name" value="SSU_processome_Utp12"/>
</dbReference>
<keyword evidence="4" id="KW-0539">Nucleus</keyword>
<feature type="domain" description="Small-subunit processome Utp12" evidence="8">
    <location>
        <begin position="810"/>
        <end position="912"/>
    </location>
</feature>
<feature type="repeat" description="WD" evidence="6">
    <location>
        <begin position="57"/>
        <end position="98"/>
    </location>
</feature>
<dbReference type="InterPro" id="IPR001680">
    <property type="entry name" value="WD40_rpt"/>
</dbReference>
<reference evidence="9 10" key="2">
    <citation type="submission" date="2017-10" db="EMBL/GenBank/DDBJ databases">
        <title>Extensive intraspecific genome diversity in a model arbuscular mycorrhizal fungus.</title>
        <authorList>
            <person name="Chen E.C.H."/>
            <person name="Morin E."/>
            <person name="Baudet D."/>
            <person name="Noel J."/>
            <person name="Ndikumana S."/>
            <person name="Charron P."/>
            <person name="St-Onge C."/>
            <person name="Giorgi J."/>
            <person name="Grigoriev I.V."/>
            <person name="Roux C."/>
            <person name="Martin F.M."/>
            <person name="Corradi N."/>
        </authorList>
    </citation>
    <scope>NUCLEOTIDE SEQUENCE [LARGE SCALE GENOMIC DNA]</scope>
    <source>
        <strain evidence="9 10">C2</strain>
    </source>
</reference>
<feature type="repeat" description="WD" evidence="6">
    <location>
        <begin position="672"/>
        <end position="704"/>
    </location>
</feature>
<dbReference type="VEuPathDB" id="FungiDB:FUN_017877"/>
<comment type="similarity">
    <text evidence="5">Belongs to the WD repeat WDR3/UTP12 family.</text>
</comment>
<feature type="repeat" description="WD" evidence="6">
    <location>
        <begin position="407"/>
        <end position="447"/>
    </location>
</feature>
<organism evidence="9 10">
    <name type="scientific">Rhizophagus irregularis</name>
    <dbReference type="NCBI Taxonomy" id="588596"/>
    <lineage>
        <taxon>Eukaryota</taxon>
        <taxon>Fungi</taxon>
        <taxon>Fungi incertae sedis</taxon>
        <taxon>Mucoromycota</taxon>
        <taxon>Glomeromycotina</taxon>
        <taxon>Glomeromycetes</taxon>
        <taxon>Glomerales</taxon>
        <taxon>Glomeraceae</taxon>
        <taxon>Rhizophagus</taxon>
    </lineage>
</organism>
<feature type="repeat" description="WD" evidence="6">
    <location>
        <begin position="173"/>
        <end position="196"/>
    </location>
</feature>
<dbReference type="Pfam" id="PF25172">
    <property type="entry name" value="Beta-prop_WDR3_2nd"/>
    <property type="match status" value="1"/>
</dbReference>